<dbReference type="Gene3D" id="3.40.1190.20">
    <property type="match status" value="1"/>
</dbReference>
<sequence>MSTDNREVVVIGDALIDEIRDAAGIRELVGGAALNVAVGLRRLGVTTTLIAMVGDDEPGDHIREYLQDHDVTLISSRAPRGSSRAVVTRSPSGEPQYVFNEAAQRRSIRYDGTARKAIADAGIVAISCFPFDVPAEVDVLLDALGDARVAVDPNPRSGMLSDRAEFVRGFERLAARSELVKVGADDAALLYDGDLDALRGRLRGLGVTAVLATAGSDGAVLDSDAGIFSAPIATLPGAIVDTVGAGDATLAAVAAGLSEGTPTSDAGWQELLDRAMLIAAATCRAEGGLLRTPASLAESQRGVFGS</sequence>
<dbReference type="OrthoDB" id="9795789at2"/>
<keyword evidence="2 7" id="KW-0808">Transferase</keyword>
<keyword evidence="4 7" id="KW-0418">Kinase</keyword>
<dbReference type="AlphaFoldDB" id="A0A1R4KD92"/>
<dbReference type="Proteomes" id="UP000196320">
    <property type="component" value="Unassembled WGS sequence"/>
</dbReference>
<evidence type="ECO:0000313" key="8">
    <source>
        <dbReference type="Proteomes" id="UP000196320"/>
    </source>
</evidence>
<comment type="similarity">
    <text evidence="1">Belongs to the carbohydrate kinase PfkB family.</text>
</comment>
<keyword evidence="8" id="KW-1185">Reference proteome</keyword>
<dbReference type="SUPFAM" id="SSF53613">
    <property type="entry name" value="Ribokinase-like"/>
    <property type="match status" value="1"/>
</dbReference>
<evidence type="ECO:0000256" key="3">
    <source>
        <dbReference type="ARBA" id="ARBA00022741"/>
    </source>
</evidence>
<evidence type="ECO:0000259" key="6">
    <source>
        <dbReference type="Pfam" id="PF00294"/>
    </source>
</evidence>
<evidence type="ECO:0000256" key="5">
    <source>
        <dbReference type="ARBA" id="ARBA00022840"/>
    </source>
</evidence>
<dbReference type="Pfam" id="PF00294">
    <property type="entry name" value="PfkB"/>
    <property type="match status" value="1"/>
</dbReference>
<accession>A0A1R4KD92</accession>
<keyword evidence="3" id="KW-0547">Nucleotide-binding</keyword>
<dbReference type="InterPro" id="IPR011611">
    <property type="entry name" value="PfkB_dom"/>
</dbReference>
<dbReference type="RefSeq" id="WP_087132429.1">
    <property type="nucleotide sequence ID" value="NZ_FUKO01000030.1"/>
</dbReference>
<dbReference type="PROSITE" id="PS00584">
    <property type="entry name" value="PFKB_KINASES_2"/>
    <property type="match status" value="1"/>
</dbReference>
<evidence type="ECO:0000256" key="2">
    <source>
        <dbReference type="ARBA" id="ARBA00022679"/>
    </source>
</evidence>
<protein>
    <submittedName>
        <fullName evidence="7">Fructokinase</fullName>
        <ecNumber evidence="7">2.7.1.4</ecNumber>
    </submittedName>
</protein>
<dbReference type="GO" id="GO:0005524">
    <property type="term" value="F:ATP binding"/>
    <property type="evidence" value="ECO:0007669"/>
    <property type="project" value="UniProtKB-KW"/>
</dbReference>
<dbReference type="InterPro" id="IPR029056">
    <property type="entry name" value="Ribokinase-like"/>
</dbReference>
<dbReference type="GO" id="GO:0008865">
    <property type="term" value="F:fructokinase activity"/>
    <property type="evidence" value="ECO:0007669"/>
    <property type="project" value="UniProtKB-EC"/>
</dbReference>
<reference evidence="7 8" key="1">
    <citation type="submission" date="2017-02" db="EMBL/GenBank/DDBJ databases">
        <authorList>
            <person name="Peterson S.W."/>
        </authorList>
    </citation>
    <scope>NUCLEOTIDE SEQUENCE [LARGE SCALE GENOMIC DNA]</scope>
    <source>
        <strain evidence="7 8">B Mb 05.01</strain>
    </source>
</reference>
<dbReference type="EMBL" id="FUKO01000030">
    <property type="protein sequence ID" value="SJN42124.1"/>
    <property type="molecule type" value="Genomic_DNA"/>
</dbReference>
<dbReference type="EC" id="2.7.1.4" evidence="7"/>
<dbReference type="InterPro" id="IPR002173">
    <property type="entry name" value="Carboh/pur_kinase_PfkB_CS"/>
</dbReference>
<dbReference type="PANTHER" id="PTHR43085:SF1">
    <property type="entry name" value="PSEUDOURIDINE KINASE-RELATED"/>
    <property type="match status" value="1"/>
</dbReference>
<keyword evidence="5" id="KW-0067">ATP-binding</keyword>
<dbReference type="PROSITE" id="PS00583">
    <property type="entry name" value="PFKB_KINASES_1"/>
    <property type="match status" value="1"/>
</dbReference>
<dbReference type="PANTHER" id="PTHR43085">
    <property type="entry name" value="HEXOKINASE FAMILY MEMBER"/>
    <property type="match status" value="1"/>
</dbReference>
<organism evidence="7 8">
    <name type="scientific">Microbacterium esteraromaticum</name>
    <dbReference type="NCBI Taxonomy" id="57043"/>
    <lineage>
        <taxon>Bacteria</taxon>
        <taxon>Bacillati</taxon>
        <taxon>Actinomycetota</taxon>
        <taxon>Actinomycetes</taxon>
        <taxon>Micrococcales</taxon>
        <taxon>Microbacteriaceae</taxon>
        <taxon>Microbacterium</taxon>
    </lineage>
</organism>
<feature type="domain" description="Carbohydrate kinase PfkB" evidence="6">
    <location>
        <begin position="6"/>
        <end position="288"/>
    </location>
</feature>
<evidence type="ECO:0000313" key="7">
    <source>
        <dbReference type="EMBL" id="SJN42124.1"/>
    </source>
</evidence>
<proteinExistence type="inferred from homology"/>
<gene>
    <name evidence="7" type="ORF">FM104_11775</name>
</gene>
<name>A0A1R4KD92_9MICO</name>
<evidence type="ECO:0000256" key="4">
    <source>
        <dbReference type="ARBA" id="ARBA00022777"/>
    </source>
</evidence>
<dbReference type="InterPro" id="IPR050306">
    <property type="entry name" value="PfkB_Carbo_kinase"/>
</dbReference>
<evidence type="ECO:0000256" key="1">
    <source>
        <dbReference type="ARBA" id="ARBA00010688"/>
    </source>
</evidence>